<keyword evidence="2" id="KW-0472">Membrane</keyword>
<keyword evidence="4" id="KW-1185">Reference proteome</keyword>
<sequence>MEEQSDNKVDSLETIVIKEEEDENEENNSDETKDEYYEQNINTQLNVSKILCAIIEKFQEISSQYSNISKITLLELQNLNSQNPSMIEITSAVIKIILEISSELSSADMSEIIEELCKLKEYRYEFMSAINKELPKIVKNPSILYYFMSELVEELPELANVHPDILSEFLKKCVNLRLPPELAKALKEKETRKSSKMNGTFECVMKFGTVKVLDTSIRPLNLFTRIFGRSKPKTKYYLPLPGLFNKSTSLRNLSQSKISTFEELASLRSIEICQSPVFEAIIIQRKSFLIDRLYSGIFLYHVVYFILFTIVLHTTRNSDTGNKSLIIATLFFGSLTIIYSFYQIYFSFIRYLLFHKKTLRRTISKSLNTFVTLASKFFPLITVILEFYNKTAPPELRTLSILFLWWFIAIQLRYIKEVGIFIANLPPDNKDIPNTFINFGKSLKNVWLMLQGDYSSLAPWSDHSILDTLRSTFAFVTSLVILNILIALMNNAYERTYKHARAVWTAYIAEVIADFGFSVNGDNDPFNNVSYIVYEAPNKSSQSKSEN</sequence>
<evidence type="ECO:0000256" key="2">
    <source>
        <dbReference type="SAM" id="Phobius"/>
    </source>
</evidence>
<dbReference type="Proteomes" id="UP000439903">
    <property type="component" value="Unassembled WGS sequence"/>
</dbReference>
<feature type="region of interest" description="Disordered" evidence="1">
    <location>
        <begin position="1"/>
        <end position="34"/>
    </location>
</feature>
<evidence type="ECO:0000256" key="1">
    <source>
        <dbReference type="SAM" id="MobiDB-lite"/>
    </source>
</evidence>
<feature type="transmembrane region" description="Helical" evidence="2">
    <location>
        <begin position="397"/>
        <end position="415"/>
    </location>
</feature>
<name>A0A8H4A3Y2_GIGMA</name>
<comment type="caution">
    <text evidence="3">The sequence shown here is derived from an EMBL/GenBank/DDBJ whole genome shotgun (WGS) entry which is preliminary data.</text>
</comment>
<feature type="compositionally biased region" description="Acidic residues" evidence="1">
    <location>
        <begin position="19"/>
        <end position="29"/>
    </location>
</feature>
<keyword evidence="2" id="KW-1133">Transmembrane helix</keyword>
<protein>
    <submittedName>
        <fullName evidence="3">Transient receptor potential cation channel subfamily a member 1-like: PROVISIONAL</fullName>
    </submittedName>
</protein>
<keyword evidence="2" id="KW-0812">Transmembrane</keyword>
<feature type="transmembrane region" description="Helical" evidence="2">
    <location>
        <begin position="293"/>
        <end position="313"/>
    </location>
</feature>
<keyword evidence="3" id="KW-0675">Receptor</keyword>
<feature type="compositionally biased region" description="Basic and acidic residues" evidence="1">
    <location>
        <begin position="1"/>
        <end position="11"/>
    </location>
</feature>
<feature type="transmembrane region" description="Helical" evidence="2">
    <location>
        <begin position="325"/>
        <end position="346"/>
    </location>
</feature>
<feature type="transmembrane region" description="Helical" evidence="2">
    <location>
        <begin position="367"/>
        <end position="385"/>
    </location>
</feature>
<gene>
    <name evidence="3" type="ORF">F8M41_008201</name>
</gene>
<dbReference type="EMBL" id="WTPW01001851">
    <property type="protein sequence ID" value="KAF0411571.1"/>
    <property type="molecule type" value="Genomic_DNA"/>
</dbReference>
<evidence type="ECO:0000313" key="3">
    <source>
        <dbReference type="EMBL" id="KAF0411571.1"/>
    </source>
</evidence>
<dbReference type="AlphaFoldDB" id="A0A8H4A3Y2"/>
<dbReference type="OrthoDB" id="310870at2759"/>
<accession>A0A8H4A3Y2</accession>
<reference evidence="3 4" key="1">
    <citation type="journal article" date="2019" name="Environ. Microbiol.">
        <title>At the nexus of three kingdoms: the genome of the mycorrhizal fungus Gigaspora margarita provides insights into plant, endobacterial and fungal interactions.</title>
        <authorList>
            <person name="Venice F."/>
            <person name="Ghignone S."/>
            <person name="Salvioli di Fossalunga A."/>
            <person name="Amselem J."/>
            <person name="Novero M."/>
            <person name="Xianan X."/>
            <person name="Sedzielewska Toro K."/>
            <person name="Morin E."/>
            <person name="Lipzen A."/>
            <person name="Grigoriev I.V."/>
            <person name="Henrissat B."/>
            <person name="Martin F.M."/>
            <person name="Bonfante P."/>
        </authorList>
    </citation>
    <scope>NUCLEOTIDE SEQUENCE [LARGE SCALE GENOMIC DNA]</scope>
    <source>
        <strain evidence="3 4">BEG34</strain>
    </source>
</reference>
<evidence type="ECO:0000313" key="4">
    <source>
        <dbReference type="Proteomes" id="UP000439903"/>
    </source>
</evidence>
<feature type="transmembrane region" description="Helical" evidence="2">
    <location>
        <begin position="473"/>
        <end position="493"/>
    </location>
</feature>
<organism evidence="3 4">
    <name type="scientific">Gigaspora margarita</name>
    <dbReference type="NCBI Taxonomy" id="4874"/>
    <lineage>
        <taxon>Eukaryota</taxon>
        <taxon>Fungi</taxon>
        <taxon>Fungi incertae sedis</taxon>
        <taxon>Mucoromycota</taxon>
        <taxon>Glomeromycotina</taxon>
        <taxon>Glomeromycetes</taxon>
        <taxon>Diversisporales</taxon>
        <taxon>Gigasporaceae</taxon>
        <taxon>Gigaspora</taxon>
    </lineage>
</organism>
<proteinExistence type="predicted"/>